<evidence type="ECO:0000313" key="2">
    <source>
        <dbReference type="EMBL" id="QPB44235.1"/>
    </source>
</evidence>
<organism evidence="2 3">
    <name type="scientific">Medusavirus stheno T3</name>
    <dbReference type="NCBI Taxonomy" id="3069717"/>
    <lineage>
        <taxon>Viruses</taxon>
        <taxon>Varidnaviria</taxon>
        <taxon>Bamfordvirae</taxon>
        <taxon>Nucleocytoviricota</taxon>
        <taxon>Megaviricetes</taxon>
        <taxon>Mamonoviridae</taxon>
        <taxon>Medusavirus</taxon>
        <taxon>Medusavirus sthenus</taxon>
    </lineage>
</organism>
<name>A0A7S7YEY3_9VIRU</name>
<feature type="non-terminal residue" evidence="2">
    <location>
        <position position="1"/>
    </location>
</feature>
<feature type="region of interest" description="Disordered" evidence="1">
    <location>
        <begin position="79"/>
        <end position="99"/>
    </location>
</feature>
<evidence type="ECO:0000313" key="3">
    <source>
        <dbReference type="Proteomes" id="UP001162098"/>
    </source>
</evidence>
<proteinExistence type="predicted"/>
<accession>A0A7S7YEY3</accession>
<dbReference type="EMBL" id="MW018138">
    <property type="protein sequence ID" value="QPB44235.1"/>
    <property type="molecule type" value="Genomic_DNA"/>
</dbReference>
<dbReference type="KEGG" id="vg:80543431"/>
<dbReference type="Proteomes" id="UP001162098">
    <property type="component" value="Segment"/>
</dbReference>
<keyword evidence="3" id="KW-1185">Reference proteome</keyword>
<evidence type="ECO:0000256" key="1">
    <source>
        <dbReference type="SAM" id="MobiDB-lite"/>
    </source>
</evidence>
<protein>
    <submittedName>
        <fullName evidence="2">Uncharacterized protein</fullName>
    </submittedName>
</protein>
<reference evidence="2 3" key="1">
    <citation type="submission" date="2020-09" db="EMBL/GenBank/DDBJ databases">
        <authorList>
            <person name="Zhang R."/>
            <person name="Garcia K."/>
            <person name="Ogata H."/>
        </authorList>
    </citation>
    <scope>NUCLEOTIDE SEQUENCE [LARGE SCALE GENOMIC DNA]</scope>
    <source>
        <strain evidence="3">stheno</strain>
    </source>
</reference>
<sequence length="124" mass="14713">VRQALPWVPTAARLHFERWLANTVARDDGDEDDGTVVDLPELHEIYLRQLLSGDAQQHHPVSRHTMAYELRRNHYGTRRTSTWRLKPQPKPEPEPQPDMEDWLQHFSRVRDSVIYLNWLVEVLL</sequence>